<comment type="similarity">
    <text evidence="1">Belongs to the ROK (NagC/XylR) family.</text>
</comment>
<dbReference type="RefSeq" id="WP_088905269.1">
    <property type="nucleotide sequence ID" value="NZ_CP022272.1"/>
</dbReference>
<dbReference type="AlphaFoldDB" id="A0AAC9U214"/>
<dbReference type="KEGG" id="smav:CFF01_14615"/>
<dbReference type="InterPro" id="IPR043129">
    <property type="entry name" value="ATPase_NBD"/>
</dbReference>
<dbReference type="Pfam" id="PF00480">
    <property type="entry name" value="ROK"/>
    <property type="match status" value="1"/>
</dbReference>
<dbReference type="PANTHER" id="PTHR18964:SF149">
    <property type="entry name" value="BIFUNCTIONAL UDP-N-ACETYLGLUCOSAMINE 2-EPIMERASE_N-ACETYLMANNOSAMINE KINASE"/>
    <property type="match status" value="1"/>
</dbReference>
<accession>A0AAC9U214</accession>
<evidence type="ECO:0000313" key="3">
    <source>
        <dbReference type="Proteomes" id="UP000198233"/>
    </source>
</evidence>
<dbReference type="Gene3D" id="3.30.420.40">
    <property type="match status" value="3"/>
</dbReference>
<dbReference type="GO" id="GO:0006351">
    <property type="term" value="P:DNA-templated transcription"/>
    <property type="evidence" value="ECO:0007669"/>
    <property type="project" value="TreeGrafter"/>
</dbReference>
<dbReference type="Proteomes" id="UP000198233">
    <property type="component" value="Chromosome"/>
</dbReference>
<name>A0AAC9U214_9GAMM</name>
<dbReference type="SUPFAM" id="SSF53067">
    <property type="entry name" value="Actin-like ATPase domain"/>
    <property type="match status" value="1"/>
</dbReference>
<dbReference type="PANTHER" id="PTHR18964">
    <property type="entry name" value="ROK (REPRESSOR, ORF, KINASE) FAMILY"/>
    <property type="match status" value="1"/>
</dbReference>
<dbReference type="EMBL" id="CP022272">
    <property type="protein sequence ID" value="ASJ97712.1"/>
    <property type="molecule type" value="Genomic_DNA"/>
</dbReference>
<evidence type="ECO:0000313" key="2">
    <source>
        <dbReference type="EMBL" id="ASJ97712.1"/>
    </source>
</evidence>
<gene>
    <name evidence="2" type="ORF">CFF01_14615</name>
</gene>
<dbReference type="GO" id="GO:0003677">
    <property type="term" value="F:DNA binding"/>
    <property type="evidence" value="ECO:0007669"/>
    <property type="project" value="TreeGrafter"/>
</dbReference>
<evidence type="ECO:0008006" key="4">
    <source>
        <dbReference type="Google" id="ProtNLM"/>
    </source>
</evidence>
<dbReference type="InterPro" id="IPR000600">
    <property type="entry name" value="ROK"/>
</dbReference>
<evidence type="ECO:0000256" key="1">
    <source>
        <dbReference type="ARBA" id="ARBA00006479"/>
    </source>
</evidence>
<proteinExistence type="inferred from homology"/>
<protein>
    <recommendedName>
        <fullName evidence="4">ROK family protein</fullName>
    </recommendedName>
</protein>
<dbReference type="CDD" id="cd23763">
    <property type="entry name" value="ASKHA_ATPase_ROK"/>
    <property type="match status" value="1"/>
</dbReference>
<sequence>MQSLTIDIGATTALFEIETQGRTEQYKIATGEHFTWDDLNRHIADIEADYGLTDYALGVAVPGLVKQNTLIACKVAPKLNGLSLQHLHTQARFSLIHNDIDAGMLAVCDPKNACELLLMSGAGIGMAIAIKGEPFLGAGGVAGELGHCRVMSEGGEYSLEQLASGESIRIRGLKSPQELYRAGSYLGMGIAWAINLFNPNRIWLAGPMMNQPDYYKGCVESLKQLALTSPLSDVNIARVDDMETLVCRGLKVLLDKHQLEKDQA</sequence>
<organism evidence="2 3">
    <name type="scientific">Shewanella marisflavi</name>
    <dbReference type="NCBI Taxonomy" id="260364"/>
    <lineage>
        <taxon>Bacteria</taxon>
        <taxon>Pseudomonadati</taxon>
        <taxon>Pseudomonadota</taxon>
        <taxon>Gammaproteobacteria</taxon>
        <taxon>Alteromonadales</taxon>
        <taxon>Shewanellaceae</taxon>
        <taxon>Shewanella</taxon>
    </lineage>
</organism>
<reference evidence="2 3" key="1">
    <citation type="submission" date="2017-06" db="EMBL/GenBank/DDBJ databases">
        <title>Complete genome sequence of Shewanella marisflavi EP1 associated with anaerobic 2,4-dinitrotoluene reduction and salt tolerance.</title>
        <authorList>
            <person name="Huang J."/>
        </authorList>
    </citation>
    <scope>NUCLEOTIDE SEQUENCE [LARGE SCALE GENOMIC DNA]</scope>
    <source>
        <strain evidence="2 3">EP1</strain>
    </source>
</reference>